<dbReference type="PANTHER" id="PTHR38790:SF4">
    <property type="entry name" value="2EXR DOMAIN-CONTAINING PROTEIN"/>
    <property type="match status" value="1"/>
</dbReference>
<protein>
    <submittedName>
        <fullName evidence="1">Uncharacterized protein</fullName>
    </submittedName>
</protein>
<keyword evidence="2" id="KW-1185">Reference proteome</keyword>
<reference evidence="1" key="1">
    <citation type="journal article" date="2020" name="Stud. Mycol.">
        <title>101 Dothideomycetes genomes: a test case for predicting lifestyles and emergence of pathogens.</title>
        <authorList>
            <person name="Haridas S."/>
            <person name="Albert R."/>
            <person name="Binder M."/>
            <person name="Bloem J."/>
            <person name="Labutti K."/>
            <person name="Salamov A."/>
            <person name="Andreopoulos B."/>
            <person name="Baker S."/>
            <person name="Barry K."/>
            <person name="Bills G."/>
            <person name="Bluhm B."/>
            <person name="Cannon C."/>
            <person name="Castanera R."/>
            <person name="Culley D."/>
            <person name="Daum C."/>
            <person name="Ezra D."/>
            <person name="Gonzalez J."/>
            <person name="Henrissat B."/>
            <person name="Kuo A."/>
            <person name="Liang C."/>
            <person name="Lipzen A."/>
            <person name="Lutzoni F."/>
            <person name="Magnuson J."/>
            <person name="Mondo S."/>
            <person name="Nolan M."/>
            <person name="Ohm R."/>
            <person name="Pangilinan J."/>
            <person name="Park H.-J."/>
            <person name="Ramirez L."/>
            <person name="Alfaro M."/>
            <person name="Sun H."/>
            <person name="Tritt A."/>
            <person name="Yoshinaga Y."/>
            <person name="Zwiers L.-H."/>
            <person name="Turgeon B."/>
            <person name="Goodwin S."/>
            <person name="Spatafora J."/>
            <person name="Crous P."/>
            <person name="Grigoriev I."/>
        </authorList>
    </citation>
    <scope>NUCLEOTIDE SEQUENCE</scope>
    <source>
        <strain evidence="1">CBS 122681</strain>
    </source>
</reference>
<dbReference type="Proteomes" id="UP000799324">
    <property type="component" value="Unassembled WGS sequence"/>
</dbReference>
<organism evidence="1 2">
    <name type="scientific">Lophiostoma macrostomum CBS 122681</name>
    <dbReference type="NCBI Taxonomy" id="1314788"/>
    <lineage>
        <taxon>Eukaryota</taxon>
        <taxon>Fungi</taxon>
        <taxon>Dikarya</taxon>
        <taxon>Ascomycota</taxon>
        <taxon>Pezizomycotina</taxon>
        <taxon>Dothideomycetes</taxon>
        <taxon>Pleosporomycetidae</taxon>
        <taxon>Pleosporales</taxon>
        <taxon>Lophiostomataceae</taxon>
        <taxon>Lophiostoma</taxon>
    </lineage>
</organism>
<evidence type="ECO:0000313" key="2">
    <source>
        <dbReference type="Proteomes" id="UP000799324"/>
    </source>
</evidence>
<proteinExistence type="predicted"/>
<dbReference type="AlphaFoldDB" id="A0A6A6TKZ4"/>
<sequence>MHQTFRTVGLHDSLHARAFGVLKSPSVILGAGASPLLRLPTEIRLRIYEFVFTPCKEGDPLGLLRACKRIYYEAYSIALPTLQIRFQRLHQFVEWWLNLEPGLKPKVKHLKLAARFPAGLHEIPAGLMRHCTNLRLQVLTLVFEEETVAWNWIEARTTGIWNIIKTMNHIGITDVVHVMNKRAANTPHLLAIFATLRECAQGSDTQPPEECQFVYGFMEEDSSNVVNPGYRMVRRAQLGKVLDTRGMEAKDPETYFLEESQRVFERYPEPPVRHIQGGGGLVMFNADIDSVHHFH</sequence>
<evidence type="ECO:0000313" key="1">
    <source>
        <dbReference type="EMBL" id="KAF2660126.1"/>
    </source>
</evidence>
<dbReference type="EMBL" id="MU004302">
    <property type="protein sequence ID" value="KAF2660126.1"/>
    <property type="molecule type" value="Genomic_DNA"/>
</dbReference>
<accession>A0A6A6TKZ4</accession>
<dbReference type="OrthoDB" id="62952at2759"/>
<name>A0A6A6TKZ4_9PLEO</name>
<dbReference type="PANTHER" id="PTHR38790">
    <property type="entry name" value="2EXR DOMAIN-CONTAINING PROTEIN-RELATED"/>
    <property type="match status" value="1"/>
</dbReference>
<gene>
    <name evidence="1" type="ORF">K491DRAFT_712151</name>
</gene>